<dbReference type="OrthoDB" id="26401at2759"/>
<evidence type="ECO:0000259" key="7">
    <source>
        <dbReference type="Pfam" id="PF20518"/>
    </source>
</evidence>
<feature type="region of interest" description="Disordered" evidence="5">
    <location>
        <begin position="1833"/>
        <end position="1867"/>
    </location>
</feature>
<evidence type="ECO:0000256" key="2">
    <source>
        <dbReference type="ARBA" id="ARBA00022618"/>
    </source>
</evidence>
<reference evidence="8 9" key="2">
    <citation type="submission" date="2018-11" db="EMBL/GenBank/DDBJ databases">
        <authorList>
            <consortium name="Pathogen Informatics"/>
        </authorList>
    </citation>
    <scope>NUCLEOTIDE SEQUENCE [LARGE SCALE GENOMIC DNA]</scope>
</reference>
<evidence type="ECO:0000256" key="4">
    <source>
        <dbReference type="ARBA" id="ARBA00023306"/>
    </source>
</evidence>
<dbReference type="PANTHER" id="PTHR12827">
    <property type="entry name" value="MEIOTIC CHECKPOINT REGULATOR TSG24 FAMILY MEMBER"/>
    <property type="match status" value="1"/>
</dbReference>
<proteinExistence type="inferred from homology"/>
<dbReference type="GO" id="GO:0070979">
    <property type="term" value="P:protein K11-linked ubiquitination"/>
    <property type="evidence" value="ECO:0007669"/>
    <property type="project" value="TreeGrafter"/>
</dbReference>
<dbReference type="GO" id="GO:0031145">
    <property type="term" value="P:anaphase-promoting complex-dependent catabolic process"/>
    <property type="evidence" value="ECO:0007669"/>
    <property type="project" value="TreeGrafter"/>
</dbReference>
<dbReference type="InterPro" id="IPR024990">
    <property type="entry name" value="Apc1"/>
</dbReference>
<organism evidence="10">
    <name type="scientific">Hymenolepis diminuta</name>
    <name type="common">Rat tapeworm</name>
    <dbReference type="NCBI Taxonomy" id="6216"/>
    <lineage>
        <taxon>Eukaryota</taxon>
        <taxon>Metazoa</taxon>
        <taxon>Spiralia</taxon>
        <taxon>Lophotrochozoa</taxon>
        <taxon>Platyhelminthes</taxon>
        <taxon>Cestoda</taxon>
        <taxon>Eucestoda</taxon>
        <taxon>Cyclophyllidea</taxon>
        <taxon>Hymenolepididae</taxon>
        <taxon>Hymenolepis</taxon>
    </lineage>
</organism>
<keyword evidence="4" id="KW-0131">Cell cycle</keyword>
<keyword evidence="2" id="KW-0132">Cell division</keyword>
<dbReference type="GO" id="GO:0051301">
    <property type="term" value="P:cell division"/>
    <property type="evidence" value="ECO:0007669"/>
    <property type="project" value="UniProtKB-KW"/>
</dbReference>
<feature type="region of interest" description="Disordered" evidence="5">
    <location>
        <begin position="1620"/>
        <end position="1657"/>
    </location>
</feature>
<dbReference type="WBParaSite" id="HDID_0000852801-mRNA-1">
    <property type="protein sequence ID" value="HDID_0000852801-mRNA-1"/>
    <property type="gene ID" value="HDID_0000852801"/>
</dbReference>
<dbReference type="GO" id="GO:0005680">
    <property type="term" value="C:anaphase-promoting complex"/>
    <property type="evidence" value="ECO:0007669"/>
    <property type="project" value="InterPro"/>
</dbReference>
<dbReference type="Gene3D" id="1.25.10.10">
    <property type="entry name" value="Leucine-rich Repeat Variant"/>
    <property type="match status" value="1"/>
</dbReference>
<evidence type="ECO:0000313" key="8">
    <source>
        <dbReference type="EMBL" id="VDL60844.1"/>
    </source>
</evidence>
<dbReference type="InterPro" id="IPR011989">
    <property type="entry name" value="ARM-like"/>
</dbReference>
<dbReference type="InterPro" id="IPR049255">
    <property type="entry name" value="Apc1_N"/>
</dbReference>
<evidence type="ECO:0000256" key="5">
    <source>
        <dbReference type="SAM" id="MobiDB-lite"/>
    </source>
</evidence>
<dbReference type="STRING" id="6216.A0A0R3ST42"/>
<evidence type="ECO:0000313" key="10">
    <source>
        <dbReference type="WBParaSite" id="HDID_0000852801-mRNA-1"/>
    </source>
</evidence>
<sequence length="2529" mass="276886">MISSKFTIGKGDFGKSTQRDTASDLKVENCQNKVHWAIRQISELKEEIFVDNLNVSLSHSSLESNLLHALTFAAETPVISACWAHFHLPTTQVDEYEITPNTPKSGRIQSGIAVFETQRCTFVEDTGSSVISRLPFNVEAAWPLKCGVLVERRILTVERHQRQNQTFTSSFLNDTSGEPHALFTIFLMSHPLDEMSPVLIKIPGAKNSSSDTKLCFANDENQKIVGVVPELGLVITVNKASGLHSLWYLEKARVEDYAHLYLMDEEGRITVAPEALAATYVETSTANPETPVVSTPIDVKNSVNPITPSWRRFQHLSVASSPFLSPFRASLQKLKELAKSSATKRHDSFLLDPNDTETSADSAQPMDLDEHIRRLSAVSFLPPKRFGFKDSPDILQTPAESFRHRRNSKGTSGGLLYRSRSRKNSICKAYTSIPGIFATSSHPTPHLDGSLAEEVDAVSMALDEPLLPKVCLSLIWIEKLEDQLPYLFPTTPNREPCINAIGDTPKNPRVAVLSGQPQARSSLAKGLLQQPQQTLSQIGPYRPRVFLARDLIDRYYVCLLNGRQKLVCLGVKEVTWKSNEKDGGDKELELDSQVTYLPALDAVYVPESKLTVCLDPKDSIILYSGITRMCILGVLSSLVSTMPSSEGLNFNNLRPFSILPSKLEGEISLANTKVTDLLSSISHNYADLNISETLLQENLGTTVSHLYPVHGSSQGAKSESTWRLCLPVGNQFTLALMEKPPEEGGGDEVCQRELQIHLPPLASVTIVQHCLSALCCGLPDETALHLLRRWYCYSNPPNATDNADELTCFARFILIILGLIPEDESLNEPASMETDVDIFTKRLKESEGEMADSDIIHQLLKSLKVPSGDLKHLLLCHLPDILLCLHLVIENDQLDTILVEQVKCIASLNHIIAMYARFSSYIEYYSTSGLSTLTPDDLACIPQLHLETISNTFYWSSHSRSAYRLVPSLNRYSASMLSGEVQNPYTPYLYLPGVNDTAATLATFVICTQSMTKDVDLSQIEDRDILRFWSEKISLVGYEKGIEKEIMTNPIIMAFVATFLKTALSQFGAPAPRTSYQRALVFLSEFDAGLTKKLSQMPTAYASIIQSTLVKCLAHPPPNCSPHVYQIIGRHDMARQFAIMKSSRSSTLKQKLSGQTLRSNNKMGGIPSKEWDEITQERGPADRWFGLVRPILTNPSAGGMVVSRHFLLITLENSPACQVAFDDLRLQEAYKMLQTTSHIWLPRSCTDESIFGANLYKRGNTSSNNLDSASLLNISRVRLDMQLAAACVRTSALPLGRGMLGLGTIVSSPPPLLTVYPICLRGRSMPSSAAIPQQHDLARGTLLDIRRGAADTPSGFAASDTPANATALAILSAVVATGCASSLKTACSLSRMMTSSEGVELPSIGDENQPGPALRRLMSMASSATLSATSAVSSGTIIHSPAVMAGQHWPEFHNGVAAGLMISPHTSIDATWIVQNYKAIALGASTNMDTLNATSPSACPYSPAQAGFLYGLGLNGHLNKLTPHYIREFTIQVHDLTNAAVMLGLCAGKRGSMDQGILRLLAVHYRPLLMPEPVLVDMSVPSLCQAAAAFGLGLLFKGSAHRHIANILLTELGRPLSTQQSTSAAGNAVITNDTNNEGGNNNDSGNNDPNTNNDVKFANAGGSGGFAGEARELISLSAGFALGLVLMQRGETSSGLSDLSFAHTLRAYMTGDRRDSTVYHLDAGFGNLNQTVDILCIDIPRPPSGYPLETYLQPHLLASAEGRSRLIGGKKPRPRNTSILATPKVISEMSKEELADLGLTGNTAKSITLNESTALVSAEDPLDQLIRDTFRQNQEAKQQATRDTPISPRVASAVRGGTGNNPQHQQRQRTALIGQSAILNQSQQIRERDTYNSDVSGPGATIALGFAYLGTGNATVSGWLKAPGSFRELEMVRPDILALRIISWGLVNYDGVQATAKWIEDRFPACIVKILTPSSLNEGQTTTSSLVMSTETDVENRSPRGRVPSGECKKSSRSIRQPLSPKLPVVQLEIPYSLPVAPKFSSIDFSTVAQAYLNILVGASFVVGLKHAGTCDSEATELLYKITISILTGDWWPPNRSKFEASGIDAPPRLLDLPPMEQSIRQAAATVLTALAMVLAGSGNLTVLRMVRKLRAIRFFGHCPQKVTVSNYVTSTWPSPAETARLFQVAAAVAQTVPNVQPSGNINPANQPVSTAAVLGSVLGPDFGLQMVYGSVIGLLFLGGGRLTLSNSPEAAALLTIAFFPRYPIYAGDNWYHLQCLRHLYVLATKPRRLCGVNVLTNQVEPVSLKCWYKDKRGCFTSERTAVFTSDFWEHGSRIQLSCGKVTTIFDRDTAEWKLLKKSLSESGFFFVTKEPFPSPHVHFLKNIEVCLLNWTNPSQAWQLRMMANYLNSERRSQDNSERIFTSSGAHAQALATRLTQQFLLNAKDIKKGLQVYFFGSAAEKRALPAGIRAKTTSFRIWFSIYSAKHFKLYLPTDDQASLVRFLVAMEPIKDTVDKQALYWLYKLLYQCP</sequence>
<evidence type="ECO:0000256" key="1">
    <source>
        <dbReference type="ARBA" id="ARBA00010547"/>
    </source>
</evidence>
<feature type="region of interest" description="Disordered" evidence="5">
    <location>
        <begin position="1977"/>
        <end position="2013"/>
    </location>
</feature>
<evidence type="ECO:0000259" key="6">
    <source>
        <dbReference type="Pfam" id="PF12859"/>
    </source>
</evidence>
<reference evidence="10" key="1">
    <citation type="submission" date="2016-04" db="UniProtKB">
        <authorList>
            <consortium name="WormBaseParasite"/>
        </authorList>
    </citation>
    <scope>IDENTIFICATION</scope>
</reference>
<dbReference type="InterPro" id="IPR046794">
    <property type="entry name" value="Apc1_MidN"/>
</dbReference>
<name>A0A0R3ST42_HYMDI</name>
<feature type="domain" description="Anaphase-promoting complex subunit 1 middle" evidence="7">
    <location>
        <begin position="868"/>
        <end position="999"/>
    </location>
</feature>
<dbReference type="EMBL" id="UYSG01011092">
    <property type="protein sequence ID" value="VDL60844.1"/>
    <property type="molecule type" value="Genomic_DNA"/>
</dbReference>
<gene>
    <name evidence="8" type="ORF">HDID_LOCUS8526</name>
</gene>
<dbReference type="Pfam" id="PF12859">
    <property type="entry name" value="ANAPC1"/>
    <property type="match status" value="1"/>
</dbReference>
<evidence type="ECO:0000313" key="9">
    <source>
        <dbReference type="Proteomes" id="UP000274504"/>
    </source>
</evidence>
<comment type="similarity">
    <text evidence="1">Belongs to the APC1 family.</text>
</comment>
<evidence type="ECO:0000256" key="3">
    <source>
        <dbReference type="ARBA" id="ARBA00022776"/>
    </source>
</evidence>
<dbReference type="Proteomes" id="UP000274504">
    <property type="component" value="Unassembled WGS sequence"/>
</dbReference>
<feature type="compositionally biased region" description="Polar residues" evidence="5">
    <location>
        <begin position="1977"/>
        <end position="1991"/>
    </location>
</feature>
<dbReference type="Pfam" id="PF20518">
    <property type="entry name" value="Apc1_MidN"/>
    <property type="match status" value="1"/>
</dbReference>
<dbReference type="GO" id="GO:0007091">
    <property type="term" value="P:metaphase/anaphase transition of mitotic cell cycle"/>
    <property type="evidence" value="ECO:0007669"/>
    <property type="project" value="TreeGrafter"/>
</dbReference>
<feature type="domain" description="Anaphase-promoting complex subunit 1 N-terminal" evidence="6">
    <location>
        <begin position="71"/>
        <end position="252"/>
    </location>
</feature>
<accession>A0A0R3ST42</accession>
<protein>
    <submittedName>
        <fullName evidence="10">Apc1_MidN domain-containing protein</fullName>
    </submittedName>
</protein>
<feature type="compositionally biased region" description="Polar residues" evidence="5">
    <location>
        <begin position="1833"/>
        <end position="1844"/>
    </location>
</feature>
<dbReference type="GO" id="GO:0060090">
    <property type="term" value="F:molecular adaptor activity"/>
    <property type="evidence" value="ECO:0007669"/>
    <property type="project" value="TreeGrafter"/>
</dbReference>
<dbReference type="PANTHER" id="PTHR12827:SF3">
    <property type="entry name" value="ANAPHASE-PROMOTING COMPLEX SUBUNIT 1"/>
    <property type="match status" value="1"/>
</dbReference>
<feature type="compositionally biased region" description="Low complexity" evidence="5">
    <location>
        <begin position="1631"/>
        <end position="1657"/>
    </location>
</feature>
<keyword evidence="3" id="KW-0498">Mitosis</keyword>